<evidence type="ECO:0000313" key="2">
    <source>
        <dbReference type="EMBL" id="MEY8000419.1"/>
    </source>
</evidence>
<evidence type="ECO:0000313" key="3">
    <source>
        <dbReference type="Proteomes" id="UP001564657"/>
    </source>
</evidence>
<dbReference type="SUPFAM" id="SSF52218">
    <property type="entry name" value="Flavoproteins"/>
    <property type="match status" value="1"/>
</dbReference>
<sequence length="234" mass="27114">MKIVVVHGTEHRGSTYNISQLFLEKLQSETSEIIEFFLPKDMPNFCCGCSSCFTVSEEACPHYNQVNPIREAIEKANLIIFTSPVYVFHVSGQMKTLLDHFGFQWMVHRPNKTMFSKMALVISTAAGKGMKSTNKDIVDSLTFWGIGKIFTYGKAVAAVNWQGVSEKKKIEIYRDMTKLSSKILHRYGYGNVKPSLKVKVLFYIMRFIQKRFVFNTVDKKYWQNQGWLDHKRPW</sequence>
<evidence type="ECO:0000259" key="1">
    <source>
        <dbReference type="Pfam" id="PF03358"/>
    </source>
</evidence>
<name>A0ABV4BNS0_9CLOT</name>
<accession>A0ABV4BNS0</accession>
<comment type="caution">
    <text evidence="2">The sequence shown here is derived from an EMBL/GenBank/DDBJ whole genome shotgun (WGS) entry which is preliminary data.</text>
</comment>
<dbReference type="Pfam" id="PF03358">
    <property type="entry name" value="FMN_red"/>
    <property type="match status" value="1"/>
</dbReference>
<dbReference type="PANTHER" id="PTHR43741">
    <property type="entry name" value="FMN-DEPENDENT NADH-AZOREDUCTASE 1"/>
    <property type="match status" value="1"/>
</dbReference>
<dbReference type="PANTHER" id="PTHR43741:SF4">
    <property type="entry name" value="FMN-DEPENDENT NADH:QUINONE OXIDOREDUCTASE"/>
    <property type="match status" value="1"/>
</dbReference>
<feature type="domain" description="NADPH-dependent FMN reductase-like" evidence="1">
    <location>
        <begin position="1"/>
        <end position="145"/>
    </location>
</feature>
<proteinExistence type="predicted"/>
<dbReference type="Proteomes" id="UP001564657">
    <property type="component" value="Unassembled WGS sequence"/>
</dbReference>
<dbReference type="InterPro" id="IPR050104">
    <property type="entry name" value="FMN-dep_NADH:Q_OxRdtase_AzoR1"/>
</dbReference>
<organism evidence="2 3">
    <name type="scientific">Clostridium moutaii</name>
    <dbReference type="NCBI Taxonomy" id="3240932"/>
    <lineage>
        <taxon>Bacteria</taxon>
        <taxon>Bacillati</taxon>
        <taxon>Bacillota</taxon>
        <taxon>Clostridia</taxon>
        <taxon>Eubacteriales</taxon>
        <taxon>Clostridiaceae</taxon>
        <taxon>Clostridium</taxon>
    </lineage>
</organism>
<gene>
    <name evidence="2" type="ORF">AB8U03_09475</name>
</gene>
<dbReference type="InterPro" id="IPR029039">
    <property type="entry name" value="Flavoprotein-like_sf"/>
</dbReference>
<keyword evidence="3" id="KW-1185">Reference proteome</keyword>
<dbReference type="InterPro" id="IPR005025">
    <property type="entry name" value="FMN_Rdtase-like_dom"/>
</dbReference>
<reference evidence="2 3" key="1">
    <citation type="submission" date="2024-08" db="EMBL/GenBank/DDBJ databases">
        <title>Clostridium lapicellarii sp. nov., and Clostridium renhuaiense sp. nov., two species isolated from the mud in a fermentation cellar used for producing sauce-flavour Chinese liquors.</title>
        <authorList>
            <person name="Yang F."/>
            <person name="Wang H."/>
            <person name="Chen L.Q."/>
            <person name="Zhou N."/>
            <person name="Lu J.J."/>
            <person name="Pu X.X."/>
            <person name="Wan B."/>
            <person name="Wang L."/>
            <person name="Liu S.J."/>
        </authorList>
    </citation>
    <scope>NUCLEOTIDE SEQUENCE [LARGE SCALE GENOMIC DNA]</scope>
    <source>
        <strain evidence="2 3">MT-5</strain>
    </source>
</reference>
<protein>
    <submittedName>
        <fullName evidence="2">Flavodoxin family protein</fullName>
    </submittedName>
</protein>
<dbReference type="EMBL" id="JBGEWD010000008">
    <property type="protein sequence ID" value="MEY8000419.1"/>
    <property type="molecule type" value="Genomic_DNA"/>
</dbReference>
<dbReference type="Gene3D" id="3.40.50.360">
    <property type="match status" value="1"/>
</dbReference>
<dbReference type="RefSeq" id="WP_369704314.1">
    <property type="nucleotide sequence ID" value="NZ_JBGEWD010000008.1"/>
</dbReference>